<feature type="transmembrane region" description="Helical" evidence="2">
    <location>
        <begin position="362"/>
        <end position="382"/>
    </location>
</feature>
<dbReference type="EMBL" id="JAAXPC010000001">
    <property type="protein sequence ID" value="NKY00369.1"/>
    <property type="molecule type" value="Genomic_DNA"/>
</dbReference>
<feature type="transmembrane region" description="Helical" evidence="2">
    <location>
        <begin position="210"/>
        <end position="235"/>
    </location>
</feature>
<keyword evidence="4" id="KW-0808">Transferase</keyword>
<dbReference type="PANTHER" id="PTHR23028:SF53">
    <property type="entry name" value="ACYL_TRANSF_3 DOMAIN-CONTAINING PROTEIN"/>
    <property type="match status" value="1"/>
</dbReference>
<dbReference type="RefSeq" id="WP_006372640.1">
    <property type="nucleotide sequence ID" value="NZ_CP085887.1"/>
</dbReference>
<dbReference type="Proteomes" id="UP000563898">
    <property type="component" value="Unassembled WGS sequence"/>
</dbReference>
<keyword evidence="2" id="KW-1133">Transmembrane helix</keyword>
<feature type="region of interest" description="Disordered" evidence="1">
    <location>
        <begin position="1"/>
        <end position="26"/>
    </location>
</feature>
<comment type="caution">
    <text evidence="4">The sequence shown here is derived from an EMBL/GenBank/DDBJ whole genome shotgun (WGS) entry which is preliminary data.</text>
</comment>
<dbReference type="GO" id="GO:0016747">
    <property type="term" value="F:acyltransferase activity, transferring groups other than amino-acyl groups"/>
    <property type="evidence" value="ECO:0007669"/>
    <property type="project" value="InterPro"/>
</dbReference>
<feature type="compositionally biased region" description="Basic and acidic residues" evidence="1">
    <location>
        <begin position="1"/>
        <end position="10"/>
    </location>
</feature>
<evidence type="ECO:0000259" key="3">
    <source>
        <dbReference type="Pfam" id="PF01757"/>
    </source>
</evidence>
<organism evidence="4 5">
    <name type="scientific">Gordonia polyisoprenivorans</name>
    <dbReference type="NCBI Taxonomy" id="84595"/>
    <lineage>
        <taxon>Bacteria</taxon>
        <taxon>Bacillati</taxon>
        <taxon>Actinomycetota</taxon>
        <taxon>Actinomycetes</taxon>
        <taxon>Mycobacteriales</taxon>
        <taxon>Gordoniaceae</taxon>
        <taxon>Gordonia</taxon>
    </lineage>
</organism>
<gene>
    <name evidence="4" type="ORF">HGA05_02070</name>
</gene>
<name>A0A846WH52_9ACTN</name>
<feature type="transmembrane region" description="Helical" evidence="2">
    <location>
        <begin position="68"/>
        <end position="89"/>
    </location>
</feature>
<dbReference type="GO" id="GO:0016020">
    <property type="term" value="C:membrane"/>
    <property type="evidence" value="ECO:0007669"/>
    <property type="project" value="TreeGrafter"/>
</dbReference>
<feature type="transmembrane region" description="Helical" evidence="2">
    <location>
        <begin position="268"/>
        <end position="286"/>
    </location>
</feature>
<keyword evidence="4" id="KW-0012">Acyltransferase</keyword>
<dbReference type="Pfam" id="PF01757">
    <property type="entry name" value="Acyl_transf_3"/>
    <property type="match status" value="1"/>
</dbReference>
<protein>
    <submittedName>
        <fullName evidence="4">Acyltransferase</fullName>
    </submittedName>
</protein>
<feature type="transmembrane region" description="Helical" evidence="2">
    <location>
        <begin position="323"/>
        <end position="341"/>
    </location>
</feature>
<keyword evidence="2" id="KW-0812">Transmembrane</keyword>
<reference evidence="4 5" key="1">
    <citation type="submission" date="2020-04" db="EMBL/GenBank/DDBJ databases">
        <title>MicrobeNet Type strains.</title>
        <authorList>
            <person name="Nicholson A.C."/>
        </authorList>
    </citation>
    <scope>NUCLEOTIDE SEQUENCE [LARGE SCALE GENOMIC DNA]</scope>
    <source>
        <strain evidence="4 5">ATCC BAA-14</strain>
    </source>
</reference>
<dbReference type="InterPro" id="IPR050879">
    <property type="entry name" value="Acyltransferase_3"/>
</dbReference>
<dbReference type="PANTHER" id="PTHR23028">
    <property type="entry name" value="ACETYLTRANSFERASE"/>
    <property type="match status" value="1"/>
</dbReference>
<feature type="transmembrane region" description="Helical" evidence="2">
    <location>
        <begin position="110"/>
        <end position="128"/>
    </location>
</feature>
<feature type="transmembrane region" description="Helical" evidence="2">
    <location>
        <begin position="298"/>
        <end position="317"/>
    </location>
</feature>
<feature type="transmembrane region" description="Helical" evidence="2">
    <location>
        <begin position="388"/>
        <end position="413"/>
    </location>
</feature>
<feature type="transmembrane region" description="Helical" evidence="2">
    <location>
        <begin position="186"/>
        <end position="203"/>
    </location>
</feature>
<dbReference type="GO" id="GO:0000271">
    <property type="term" value="P:polysaccharide biosynthetic process"/>
    <property type="evidence" value="ECO:0007669"/>
    <property type="project" value="TreeGrafter"/>
</dbReference>
<evidence type="ECO:0000313" key="4">
    <source>
        <dbReference type="EMBL" id="NKY00369.1"/>
    </source>
</evidence>
<evidence type="ECO:0000256" key="2">
    <source>
        <dbReference type="SAM" id="Phobius"/>
    </source>
</evidence>
<accession>A0A846WH52</accession>
<dbReference type="AlphaFoldDB" id="A0A846WH52"/>
<proteinExistence type="predicted"/>
<sequence>MTEELADRRQPPVTPAAPSADPVSPPTYKAGRIRGLDGPRGVACWAVLIVHVANQCSPDTMAKGGLAMLGQALIFFFALSGFLLYLPYVRALLQHKQTQPDTRAYVIHRLLRVFPGYLVIFLIVNFALQASFLHNEWASSHTGTDAGTGMITDPGLLATNLTLLQSYFPHYLQTGISPSWSLTLELVFYACLPVFGAAMWFLRRRFGTNLAVLVLAPPAILIVLGIAGKILAAWLTDRAGITTTIEANWGPNWAAVVLRSFLASSDNFAFGMLATVVFVAVGVGMIDARRVRPIRIAAIVAIVPSLLIMLVLIAAGSNFQSTFTALASGLLILIIVLPMAAGGDSVFARALDWRPLEYLGRISLSIYLWHFPVIIVLIRLGVLQGDSWAGLAVNIVACSAVSFALAGVTFHLVEKPAMTYARRFKVR</sequence>
<dbReference type="InterPro" id="IPR002656">
    <property type="entry name" value="Acyl_transf_3_dom"/>
</dbReference>
<evidence type="ECO:0000256" key="1">
    <source>
        <dbReference type="SAM" id="MobiDB-lite"/>
    </source>
</evidence>
<evidence type="ECO:0000313" key="5">
    <source>
        <dbReference type="Proteomes" id="UP000563898"/>
    </source>
</evidence>
<keyword evidence="2" id="KW-0472">Membrane</keyword>
<feature type="domain" description="Acyltransferase 3" evidence="3">
    <location>
        <begin position="34"/>
        <end position="406"/>
    </location>
</feature>